<comment type="caution">
    <text evidence="12">The sequence shown here is derived from an EMBL/GenBank/DDBJ whole genome shotgun (WGS) entry which is preliminary data.</text>
</comment>
<reference evidence="12" key="1">
    <citation type="submission" date="2018-11" db="EMBL/GenBank/DDBJ databases">
        <authorList>
            <person name="Alioto T."/>
            <person name="Alioto T."/>
        </authorList>
    </citation>
    <scope>NUCLEOTIDE SEQUENCE</scope>
</reference>
<evidence type="ECO:0000256" key="7">
    <source>
        <dbReference type="PROSITE-ProRule" id="PRU00042"/>
    </source>
</evidence>
<dbReference type="SMART" id="SM00355">
    <property type="entry name" value="ZnF_C2H2"/>
    <property type="match status" value="15"/>
</dbReference>
<feature type="compositionally biased region" description="Basic and acidic residues" evidence="8">
    <location>
        <begin position="382"/>
        <end position="395"/>
    </location>
</feature>
<evidence type="ECO:0000259" key="9">
    <source>
        <dbReference type="PROSITE" id="PS50090"/>
    </source>
</evidence>
<feature type="region of interest" description="Disordered" evidence="8">
    <location>
        <begin position="71"/>
        <end position="127"/>
    </location>
</feature>
<accession>A0A8B6G7E9</accession>
<feature type="compositionally biased region" description="Basic residues" evidence="8">
    <location>
        <begin position="410"/>
        <end position="419"/>
    </location>
</feature>
<dbReference type="InterPro" id="IPR003604">
    <property type="entry name" value="Matrin/U1-like-C_Znf_C2H2"/>
</dbReference>
<keyword evidence="6" id="KW-0539">Nucleus</keyword>
<feature type="compositionally biased region" description="Polar residues" evidence="8">
    <location>
        <begin position="118"/>
        <end position="127"/>
    </location>
</feature>
<dbReference type="CDD" id="cd11660">
    <property type="entry name" value="SANT_TRF"/>
    <property type="match status" value="1"/>
</dbReference>
<evidence type="ECO:0000256" key="8">
    <source>
        <dbReference type="SAM" id="MobiDB-lite"/>
    </source>
</evidence>
<dbReference type="GO" id="GO:0005634">
    <property type="term" value="C:nucleus"/>
    <property type="evidence" value="ECO:0007669"/>
    <property type="project" value="UniProtKB-SubCell"/>
</dbReference>
<evidence type="ECO:0000256" key="1">
    <source>
        <dbReference type="ARBA" id="ARBA00004123"/>
    </source>
</evidence>
<keyword evidence="2" id="KW-0479">Metal-binding</keyword>
<feature type="domain" description="HTH myb-type" evidence="11">
    <location>
        <begin position="145"/>
        <end position="193"/>
    </location>
</feature>
<dbReference type="PROSITE" id="PS50157">
    <property type="entry name" value="ZINC_FINGER_C2H2_2"/>
    <property type="match status" value="9"/>
</dbReference>
<evidence type="ECO:0000256" key="4">
    <source>
        <dbReference type="ARBA" id="ARBA00022771"/>
    </source>
</evidence>
<feature type="domain" description="C2H2-type" evidence="10">
    <location>
        <begin position="959"/>
        <end position="986"/>
    </location>
</feature>
<feature type="region of interest" description="Disordered" evidence="8">
    <location>
        <begin position="223"/>
        <end position="244"/>
    </location>
</feature>
<dbReference type="InterPro" id="IPR001005">
    <property type="entry name" value="SANT/Myb"/>
</dbReference>
<dbReference type="InterPro" id="IPR017930">
    <property type="entry name" value="Myb_dom"/>
</dbReference>
<feature type="domain" description="C2H2-type" evidence="10">
    <location>
        <begin position="868"/>
        <end position="895"/>
    </location>
</feature>
<organism evidence="12 13">
    <name type="scientific">Mytilus galloprovincialis</name>
    <name type="common">Mediterranean mussel</name>
    <dbReference type="NCBI Taxonomy" id="29158"/>
    <lineage>
        <taxon>Eukaryota</taxon>
        <taxon>Metazoa</taxon>
        <taxon>Spiralia</taxon>
        <taxon>Lophotrochozoa</taxon>
        <taxon>Mollusca</taxon>
        <taxon>Bivalvia</taxon>
        <taxon>Autobranchia</taxon>
        <taxon>Pteriomorphia</taxon>
        <taxon>Mytilida</taxon>
        <taxon>Mytiloidea</taxon>
        <taxon>Mytilidae</taxon>
        <taxon>Mytilinae</taxon>
        <taxon>Mytilus</taxon>
    </lineage>
</organism>
<comment type="subcellular location">
    <subcellularLocation>
        <location evidence="1">Nucleus</location>
    </subcellularLocation>
</comment>
<evidence type="ECO:0000259" key="11">
    <source>
        <dbReference type="PROSITE" id="PS51294"/>
    </source>
</evidence>
<dbReference type="InterPro" id="IPR009057">
    <property type="entry name" value="Homeodomain-like_sf"/>
</dbReference>
<evidence type="ECO:0000259" key="10">
    <source>
        <dbReference type="PROSITE" id="PS50157"/>
    </source>
</evidence>
<dbReference type="Pfam" id="PF00249">
    <property type="entry name" value="Myb_DNA-binding"/>
    <property type="match status" value="1"/>
</dbReference>
<dbReference type="PANTHER" id="PTHR24406">
    <property type="entry name" value="TRANSCRIPTIONAL REPRESSOR CTCFL-RELATED"/>
    <property type="match status" value="1"/>
</dbReference>
<sequence>MNELNQLKNKVNDVCKDLSERGEESIFVTVNIEQTTCFVMGSDIGLKWLDSQSTMIQDFFRYVSGPRLKISASSNESPKKENENLNQSLDEETNEWTIKEEITDPSQEPEEPECLETGTVQNTETEQTGTGDFIYTATTQQIVEWSFQETKVFYEQVKKHGYGNWNIIKEELNTSRTVDQLKERWKIMIKDESLMQEFNFGKIKKLSVKLGDDADVTVVNEGSGTKTNTLKHSVNHDSDDSDITKQGTLKFEANTLSGASEDEESIVQKNNKTKTADDNKAVQDVLIRSSLNQEHLSPVTAVSLPVIESTNSSISLANTVAPSSENRTNKVNDTIVSVANIEEEDENNISPASKSSRAKKRKRFLENSSENKRLRVQVNSSKNKDATTKNIDKTANRASSTNDDTQHASSRPRRTPKPKKLFNMECFVKLENINKMNVTDLINGASINEPKLKLLENCQIKKESEENANLSLQLSTRVTVETKENMDDSQDREDINEDLDADIRSVEMDPTFLVQSDDSSENDVIGESIFEETPKKKLKSTRNSKDEGMVINKKILLEKHKNNIRSRIKRARKREDGHIPCPTCDLMFSTSKGLKRHVRVCQVIKCPQCNEEFTSLEELEEHVEVHEGEELQGHQCMYCDMQFSLKSQLREHEKSHDEFKYQYKYQCPLCPKSYTTGISLRHHIKDGHKESRICCLVCRKFFDSEFDYNQHMGNHHQRLRKKVSTFSCKKCGKTFEQLYHLKRHNRYFHQAVGERICKLCLKICKDKEEYQEHIKEHEWDKPNTCSFCRVPFPSKAELEEHVRDTHDKGVRYMCEVCGFQARCALDMKHHKYEHDDSMPHMCEVCGKGFTLKSKLKSHMINHQDEMPYVCEVCGKKFKRRSTLRSHSFVHSEGMKCRFCEKVFRSIGGCDYHIVRVHSHLVNVDNYKKNLVKCEECDKYFPSKYTYDQHQIKHLKEKSWMCHICGKKFKTQAQLDKHKPNHELVKPFYCQCCGSAFITQSRLDAHVKTDKHKENMLKSQDPLTQSGYVQQTGVLQQEILNQGGGSQQQGITQPFLKAKKAKKTVSVLKNPRQSAVTKDVNDNSGQEFVVTNRDLDLETSATVYDYPEKTIIIIGSDNISQDMEYELPGEIEYIQEGDKIIPTINGSQIQIVDNAMKPVPVLMVQNQGNS</sequence>
<dbReference type="FunFam" id="3.30.160.60:FF:000065">
    <property type="entry name" value="B-cell CLL/lymphoma 6, member B"/>
    <property type="match status" value="1"/>
</dbReference>
<keyword evidence="13" id="KW-1185">Reference proteome</keyword>
<evidence type="ECO:0008006" key="14">
    <source>
        <dbReference type="Google" id="ProtNLM"/>
    </source>
</evidence>
<feature type="region of interest" description="Disordered" evidence="8">
    <location>
        <begin position="342"/>
        <end position="419"/>
    </location>
</feature>
<evidence type="ECO:0000313" key="12">
    <source>
        <dbReference type="EMBL" id="VDI59840.1"/>
    </source>
</evidence>
<evidence type="ECO:0000256" key="5">
    <source>
        <dbReference type="ARBA" id="ARBA00022833"/>
    </source>
</evidence>
<feature type="domain" description="C2H2-type" evidence="10">
    <location>
        <begin position="931"/>
        <end position="958"/>
    </location>
</feature>
<feature type="domain" description="Myb-like" evidence="9">
    <location>
        <begin position="145"/>
        <end position="189"/>
    </location>
</feature>
<keyword evidence="4 7" id="KW-0863">Zinc-finger</keyword>
<proteinExistence type="predicted"/>
<dbReference type="InterPro" id="IPR050888">
    <property type="entry name" value="ZnF_C2H2-type_TF"/>
</dbReference>
<dbReference type="PROSITE" id="PS50090">
    <property type="entry name" value="MYB_LIKE"/>
    <property type="match status" value="1"/>
</dbReference>
<dbReference type="AlphaFoldDB" id="A0A8B6G7E9"/>
<dbReference type="PROSITE" id="PS00028">
    <property type="entry name" value="ZINC_FINGER_C2H2_1"/>
    <property type="match status" value="12"/>
</dbReference>
<evidence type="ECO:0000313" key="13">
    <source>
        <dbReference type="Proteomes" id="UP000596742"/>
    </source>
</evidence>
<protein>
    <recommendedName>
        <fullName evidence="14">KRAB</fullName>
    </recommendedName>
</protein>
<dbReference type="GO" id="GO:0008270">
    <property type="term" value="F:zinc ion binding"/>
    <property type="evidence" value="ECO:0007669"/>
    <property type="project" value="UniProtKB-KW"/>
</dbReference>
<keyword evidence="3" id="KW-0677">Repeat</keyword>
<dbReference type="InterPro" id="IPR036236">
    <property type="entry name" value="Znf_C2H2_sf"/>
</dbReference>
<gene>
    <name evidence="12" type="ORF">MGAL_10B006281</name>
</gene>
<dbReference type="Pfam" id="PF00096">
    <property type="entry name" value="zf-C2H2"/>
    <property type="match status" value="6"/>
</dbReference>
<dbReference type="PROSITE" id="PS51294">
    <property type="entry name" value="HTH_MYB"/>
    <property type="match status" value="1"/>
</dbReference>
<feature type="region of interest" description="Disordered" evidence="8">
    <location>
        <begin position="259"/>
        <end position="278"/>
    </location>
</feature>
<dbReference type="Gene3D" id="3.30.160.60">
    <property type="entry name" value="Classic Zinc Finger"/>
    <property type="match status" value="8"/>
</dbReference>
<dbReference type="OrthoDB" id="6077919at2759"/>
<dbReference type="SUPFAM" id="SSF46689">
    <property type="entry name" value="Homeodomain-like"/>
    <property type="match status" value="1"/>
</dbReference>
<dbReference type="SUPFAM" id="SSF57667">
    <property type="entry name" value="beta-beta-alpha zinc fingers"/>
    <property type="match status" value="8"/>
</dbReference>
<keyword evidence="5" id="KW-0862">Zinc</keyword>
<dbReference type="FunFam" id="3.30.160.60:FF:000446">
    <property type="entry name" value="Zinc finger protein"/>
    <property type="match status" value="1"/>
</dbReference>
<dbReference type="SMART" id="SM00717">
    <property type="entry name" value="SANT"/>
    <property type="match status" value="1"/>
</dbReference>
<feature type="domain" description="C2H2-type" evidence="10">
    <location>
        <begin position="840"/>
        <end position="867"/>
    </location>
</feature>
<feature type="domain" description="C2H2-type" evidence="10">
    <location>
        <begin position="726"/>
        <end position="754"/>
    </location>
</feature>
<dbReference type="GO" id="GO:0003676">
    <property type="term" value="F:nucleic acid binding"/>
    <property type="evidence" value="ECO:0007669"/>
    <property type="project" value="InterPro"/>
</dbReference>
<dbReference type="Gene3D" id="1.10.10.60">
    <property type="entry name" value="Homeodomain-like"/>
    <property type="match status" value="1"/>
</dbReference>
<feature type="compositionally biased region" description="Polar residues" evidence="8">
    <location>
        <begin position="396"/>
        <end position="409"/>
    </location>
</feature>
<evidence type="ECO:0000256" key="3">
    <source>
        <dbReference type="ARBA" id="ARBA00022737"/>
    </source>
</evidence>
<evidence type="ECO:0000256" key="2">
    <source>
        <dbReference type="ARBA" id="ARBA00022723"/>
    </source>
</evidence>
<feature type="domain" description="C2H2-type" evidence="10">
    <location>
        <begin position="604"/>
        <end position="631"/>
    </location>
</feature>
<feature type="domain" description="C2H2-type" evidence="10">
    <location>
        <begin position="634"/>
        <end position="661"/>
    </location>
</feature>
<dbReference type="SMART" id="SM00451">
    <property type="entry name" value="ZnF_U1"/>
    <property type="match status" value="3"/>
</dbReference>
<dbReference type="Proteomes" id="UP000596742">
    <property type="component" value="Unassembled WGS sequence"/>
</dbReference>
<feature type="compositionally biased region" description="Polar residues" evidence="8">
    <location>
        <begin position="223"/>
        <end position="232"/>
    </location>
</feature>
<dbReference type="InterPro" id="IPR013087">
    <property type="entry name" value="Znf_C2H2_type"/>
</dbReference>
<name>A0A8B6G7E9_MYTGA</name>
<evidence type="ECO:0000256" key="6">
    <source>
        <dbReference type="ARBA" id="ARBA00023242"/>
    </source>
</evidence>
<feature type="domain" description="C2H2-type" evidence="10">
    <location>
        <begin position="665"/>
        <end position="693"/>
    </location>
</feature>
<feature type="domain" description="C2H2-type" evidence="10">
    <location>
        <begin position="987"/>
        <end position="1016"/>
    </location>
</feature>
<dbReference type="EMBL" id="UYJE01007981">
    <property type="protein sequence ID" value="VDI59840.1"/>
    <property type="molecule type" value="Genomic_DNA"/>
</dbReference>